<dbReference type="EMBL" id="JBANMG010000002">
    <property type="protein sequence ID" value="KAK6957052.1"/>
    <property type="molecule type" value="Genomic_DNA"/>
</dbReference>
<organism evidence="2 3">
    <name type="scientific">Daldinia eschscholtzii</name>
    <dbReference type="NCBI Taxonomy" id="292717"/>
    <lineage>
        <taxon>Eukaryota</taxon>
        <taxon>Fungi</taxon>
        <taxon>Dikarya</taxon>
        <taxon>Ascomycota</taxon>
        <taxon>Pezizomycotina</taxon>
        <taxon>Sordariomycetes</taxon>
        <taxon>Xylariomycetidae</taxon>
        <taxon>Xylariales</taxon>
        <taxon>Hypoxylaceae</taxon>
        <taxon>Daldinia</taxon>
    </lineage>
</organism>
<dbReference type="Proteomes" id="UP001369815">
    <property type="component" value="Unassembled WGS sequence"/>
</dbReference>
<keyword evidence="1" id="KW-1133">Transmembrane helix</keyword>
<keyword evidence="3" id="KW-1185">Reference proteome</keyword>
<dbReference type="AlphaFoldDB" id="A0AAX6MY01"/>
<proteinExistence type="predicted"/>
<protein>
    <submittedName>
        <fullName evidence="2">Uncharacterized protein</fullName>
    </submittedName>
</protein>
<sequence>MPALPSKLAASRDLGDSDYCMIKVPNGKGDAPIDIDDGNICIQAPNYDAHHDATTPPDEVAIYTGFKNGTIHSDAEVFGIIAIVIGGLVLVAAVSVILCDRCKRCFHRHDPDEE</sequence>
<evidence type="ECO:0000313" key="3">
    <source>
        <dbReference type="Proteomes" id="UP001369815"/>
    </source>
</evidence>
<accession>A0AAX6MY01</accession>
<feature type="transmembrane region" description="Helical" evidence="1">
    <location>
        <begin position="77"/>
        <end position="99"/>
    </location>
</feature>
<evidence type="ECO:0000256" key="1">
    <source>
        <dbReference type="SAM" id="Phobius"/>
    </source>
</evidence>
<keyword evidence="1" id="KW-0472">Membrane</keyword>
<comment type="caution">
    <text evidence="2">The sequence shown here is derived from an EMBL/GenBank/DDBJ whole genome shotgun (WGS) entry which is preliminary data.</text>
</comment>
<gene>
    <name evidence="2" type="ORF">Daesc_002337</name>
</gene>
<name>A0AAX6MY01_9PEZI</name>
<reference evidence="2 3" key="1">
    <citation type="journal article" date="2024" name="Front Chem Biol">
        <title>Unveiling the potential of Daldinia eschscholtzii MFLUCC 19-0629 through bioactivity and bioinformatics studies for enhanced sustainable agriculture production.</title>
        <authorList>
            <person name="Brooks S."/>
            <person name="Weaver J.A."/>
            <person name="Klomchit A."/>
            <person name="Alharthi S.A."/>
            <person name="Onlamun T."/>
            <person name="Nurani R."/>
            <person name="Vong T.K."/>
            <person name="Alberti F."/>
            <person name="Greco C."/>
        </authorList>
    </citation>
    <scope>NUCLEOTIDE SEQUENCE [LARGE SCALE GENOMIC DNA]</scope>
    <source>
        <strain evidence="2">MFLUCC 19-0629</strain>
    </source>
</reference>
<evidence type="ECO:0000313" key="2">
    <source>
        <dbReference type="EMBL" id="KAK6957052.1"/>
    </source>
</evidence>
<keyword evidence="1" id="KW-0812">Transmembrane</keyword>